<dbReference type="PRINTS" id="PR00081">
    <property type="entry name" value="GDHRDH"/>
</dbReference>
<comment type="caution">
    <text evidence="4">The sequence shown here is derived from an EMBL/GenBank/DDBJ whole genome shotgun (WGS) entry which is preliminary data.</text>
</comment>
<accession>A0A177EZV6</accession>
<dbReference type="InterPro" id="IPR002347">
    <property type="entry name" value="SDR_fam"/>
</dbReference>
<dbReference type="GO" id="GO:0016491">
    <property type="term" value="F:oxidoreductase activity"/>
    <property type="evidence" value="ECO:0007669"/>
    <property type="project" value="UniProtKB-KW"/>
</dbReference>
<evidence type="ECO:0000256" key="3">
    <source>
        <dbReference type="ARBA" id="ARBA00023002"/>
    </source>
</evidence>
<dbReference type="FunFam" id="3.40.50.720:FF:000084">
    <property type="entry name" value="Short-chain dehydrogenase reductase"/>
    <property type="match status" value="1"/>
</dbReference>
<dbReference type="CDD" id="cd05233">
    <property type="entry name" value="SDR_c"/>
    <property type="match status" value="1"/>
</dbReference>
<dbReference type="GeneID" id="34604433"/>
<keyword evidence="5" id="KW-1185">Reference proteome</keyword>
<dbReference type="AlphaFoldDB" id="A0A177EZV6"/>
<dbReference type="InterPro" id="IPR036291">
    <property type="entry name" value="NAD(P)-bd_dom_sf"/>
</dbReference>
<keyword evidence="3" id="KW-0560">Oxidoreductase</keyword>
<reference evidence="4 5" key="1">
    <citation type="submission" date="2016-03" db="EMBL/GenBank/DDBJ databases">
        <title>Draft genome sequence of the Fonsecaea monophora CBS 269.37.</title>
        <authorList>
            <person name="Bombassaro A."/>
            <person name="Vinicius W.A."/>
            <person name="De Hoog S."/>
            <person name="Sun J."/>
            <person name="Souza E.M."/>
            <person name="Raittz R.T."/>
            <person name="Costa F."/>
            <person name="Leao A.C."/>
            <person name="Tadra-Sfeir M.Z."/>
            <person name="Baura V."/>
            <person name="Balsanelli E."/>
            <person name="Pedrosa F.O."/>
            <person name="Moreno L.F."/>
            <person name="Steffens M.B."/>
            <person name="Xi L."/>
            <person name="Bocca A.L."/>
            <person name="Felipe M.S."/>
            <person name="Teixeira M."/>
            <person name="Telles Filho F.Q."/>
            <person name="Azevedo C.M."/>
            <person name="Gomes R."/>
            <person name="Vicente V.A."/>
        </authorList>
    </citation>
    <scope>NUCLEOTIDE SEQUENCE [LARGE SCALE GENOMIC DNA]</scope>
    <source>
        <strain evidence="4 5">CBS 269.37</strain>
    </source>
</reference>
<evidence type="ECO:0000313" key="4">
    <source>
        <dbReference type="EMBL" id="OAG36489.1"/>
    </source>
</evidence>
<dbReference type="PANTHER" id="PTHR24321">
    <property type="entry name" value="DEHYDROGENASES, SHORT CHAIN"/>
    <property type="match status" value="1"/>
</dbReference>
<evidence type="ECO:0000313" key="5">
    <source>
        <dbReference type="Proteomes" id="UP000077002"/>
    </source>
</evidence>
<dbReference type="OrthoDB" id="5840532at2759"/>
<protein>
    <submittedName>
        <fullName evidence="4">Uncharacterized protein</fullName>
    </submittedName>
</protein>
<keyword evidence="2" id="KW-0521">NADP</keyword>
<dbReference type="Gene3D" id="3.40.50.720">
    <property type="entry name" value="NAD(P)-binding Rossmann-like Domain"/>
    <property type="match status" value="1"/>
</dbReference>
<dbReference type="Pfam" id="PF13561">
    <property type="entry name" value="adh_short_C2"/>
    <property type="match status" value="1"/>
</dbReference>
<sequence>MDPILQKGVGLVTGAASGMGQQIAIKLAQQGCTKILCVDLNDAGLQETKKLVEKVSSATEVALYLADVSDSKSVKGMVDECVSRFGRLDFAANNAGIGLGGTRTHETDVALYEKLYRVNEKGVYLCTKYEVQQMLKQEPLDWSQGDERKQRVFRGSIVNTCSLSGTASVPTLSCYNSVKHAVVSMTKVDARQYAPQGIRINAVSPGFTLTPMLMGGGAGLSEDFYDGSKAQSPMNRLTFPEEVAETVCFLSGFRASGITGVNLHVDAGASLFHVI</sequence>
<dbReference type="PRINTS" id="PR00080">
    <property type="entry name" value="SDRFAMILY"/>
</dbReference>
<dbReference type="Proteomes" id="UP000077002">
    <property type="component" value="Unassembled WGS sequence"/>
</dbReference>
<dbReference type="SUPFAM" id="SSF51735">
    <property type="entry name" value="NAD(P)-binding Rossmann-fold domains"/>
    <property type="match status" value="1"/>
</dbReference>
<dbReference type="RefSeq" id="XP_022508441.1">
    <property type="nucleotide sequence ID" value="XM_022659233.1"/>
</dbReference>
<evidence type="ECO:0000256" key="1">
    <source>
        <dbReference type="ARBA" id="ARBA00006484"/>
    </source>
</evidence>
<proteinExistence type="inferred from homology"/>
<dbReference type="PANTHER" id="PTHR24321:SF12">
    <property type="entry name" value="SHORT-CHAIN DEHYDROGENASE_REDUCTASE FAMILY, PUTATIVE (AFU_ORTHOLOGUE AFUA_5G14340)-RELATED"/>
    <property type="match status" value="1"/>
</dbReference>
<dbReference type="EMBL" id="LVKK01000090">
    <property type="protein sequence ID" value="OAG36489.1"/>
    <property type="molecule type" value="Genomic_DNA"/>
</dbReference>
<name>A0A177EZV6_9EURO</name>
<evidence type="ECO:0000256" key="2">
    <source>
        <dbReference type="ARBA" id="ARBA00022857"/>
    </source>
</evidence>
<gene>
    <name evidence="4" type="ORF">AYO21_09296</name>
</gene>
<organism evidence="4 5">
    <name type="scientific">Fonsecaea monophora</name>
    <dbReference type="NCBI Taxonomy" id="254056"/>
    <lineage>
        <taxon>Eukaryota</taxon>
        <taxon>Fungi</taxon>
        <taxon>Dikarya</taxon>
        <taxon>Ascomycota</taxon>
        <taxon>Pezizomycotina</taxon>
        <taxon>Eurotiomycetes</taxon>
        <taxon>Chaetothyriomycetidae</taxon>
        <taxon>Chaetothyriales</taxon>
        <taxon>Herpotrichiellaceae</taxon>
        <taxon>Fonsecaea</taxon>
    </lineage>
</organism>
<comment type="similarity">
    <text evidence="1">Belongs to the short-chain dehydrogenases/reductases (SDR) family.</text>
</comment>